<dbReference type="Proteomes" id="UP000661193">
    <property type="component" value="Unassembled WGS sequence"/>
</dbReference>
<feature type="transmembrane region" description="Helical" evidence="2">
    <location>
        <begin position="242"/>
        <end position="263"/>
    </location>
</feature>
<comment type="caution">
    <text evidence="3">The sequence shown here is derived from an EMBL/GenBank/DDBJ whole genome shotgun (WGS) entry which is preliminary data.</text>
</comment>
<gene>
    <name evidence="3" type="ORF">JMF97_26150</name>
</gene>
<protein>
    <recommendedName>
        <fullName evidence="5">TrbL/VirB6 plasmid conjugal transfer protein</fullName>
    </recommendedName>
</protein>
<feature type="transmembrane region" description="Helical" evidence="2">
    <location>
        <begin position="68"/>
        <end position="87"/>
    </location>
</feature>
<feature type="compositionally biased region" description="Gly residues" evidence="1">
    <location>
        <begin position="329"/>
        <end position="375"/>
    </location>
</feature>
<keyword evidence="2" id="KW-1133">Transmembrane helix</keyword>
<evidence type="ECO:0000256" key="1">
    <source>
        <dbReference type="SAM" id="MobiDB-lite"/>
    </source>
</evidence>
<feature type="region of interest" description="Disordered" evidence="1">
    <location>
        <begin position="403"/>
        <end position="433"/>
    </location>
</feature>
<feature type="transmembrane region" description="Helical" evidence="2">
    <location>
        <begin position="94"/>
        <end position="115"/>
    </location>
</feature>
<sequence length="433" mass="42170">MECATGDAVYIGTIGQVVGFFERGIDGILSDIAAAIMGAAVELFANLGDIPTLGDQQLNESIHMQTDWLVVTIAVASLLAAAFRVALERKGQPLTVALLGLVRMVLTVGAAWTVANWLASEADAYSHHLYEEGIKAQLKLIANCGTDGLTAFLLIIVGLLLLIAGCVHVILMYIRLGVMVLLTGTLPLAAAASMSEWGGGWWRKHIAWMVAWLAFKPVVGLIMYSGAAMIGATGDNAKHYKLAGAAVLLMAAVALPALMRLVVPAMATLGSRDSSGTGMAAAGAAAGAVATGAKKIAGAGGQAASAISGKPRPPSGNSAPTGSGSRGSSAGGASGGASGGGASGGGSSGGGASGAGGGGGGASGGSGDGDSGGSGSRLAAAGTAARRVAGGAIGVAAWTVGQGASAVQKTASGARSTHKHASDIASGALGDRD</sequence>
<feature type="compositionally biased region" description="Polar residues" evidence="1">
    <location>
        <begin position="405"/>
        <end position="415"/>
    </location>
</feature>
<evidence type="ECO:0000313" key="3">
    <source>
        <dbReference type="EMBL" id="MBL6279642.1"/>
    </source>
</evidence>
<feature type="region of interest" description="Disordered" evidence="1">
    <location>
        <begin position="304"/>
        <end position="384"/>
    </location>
</feature>
<keyword evidence="4" id="KW-1185">Reference proteome</keyword>
<accession>A0ABS1UTF1</accession>
<dbReference type="RefSeq" id="WP_203223935.1">
    <property type="nucleotide sequence ID" value="NZ_JAETXL010000011.1"/>
</dbReference>
<proteinExistence type="predicted"/>
<dbReference type="EMBL" id="JAETXL010000011">
    <property type="protein sequence ID" value="MBL6279642.1"/>
    <property type="molecule type" value="Genomic_DNA"/>
</dbReference>
<evidence type="ECO:0000256" key="2">
    <source>
        <dbReference type="SAM" id="Phobius"/>
    </source>
</evidence>
<organism evidence="3 4">
    <name type="scientific">Micromonospora fiedleri</name>
    <dbReference type="NCBI Taxonomy" id="1157498"/>
    <lineage>
        <taxon>Bacteria</taxon>
        <taxon>Bacillati</taxon>
        <taxon>Actinomycetota</taxon>
        <taxon>Actinomycetes</taxon>
        <taxon>Micromonosporales</taxon>
        <taxon>Micromonosporaceae</taxon>
        <taxon>Micromonospora</taxon>
    </lineage>
</organism>
<feature type="transmembrane region" description="Helical" evidence="2">
    <location>
        <begin position="176"/>
        <end position="194"/>
    </location>
</feature>
<feature type="transmembrane region" description="Helical" evidence="2">
    <location>
        <begin position="206"/>
        <end position="230"/>
    </location>
</feature>
<name>A0ABS1UTF1_9ACTN</name>
<reference evidence="3 4" key="1">
    <citation type="submission" date="2021-01" db="EMBL/GenBank/DDBJ databases">
        <title>Genome sequencing of Micromonospora fiedleri MG-37.</title>
        <authorList>
            <person name="Moreland P.E.J."/>
            <person name="Stach J.E.M."/>
        </authorList>
    </citation>
    <scope>NUCLEOTIDE SEQUENCE [LARGE SCALE GENOMIC DNA]</scope>
    <source>
        <strain evidence="3 4">MG-37</strain>
    </source>
</reference>
<keyword evidence="2" id="KW-0472">Membrane</keyword>
<keyword evidence="2" id="KW-0812">Transmembrane</keyword>
<evidence type="ECO:0000313" key="4">
    <source>
        <dbReference type="Proteomes" id="UP000661193"/>
    </source>
</evidence>
<feature type="transmembrane region" description="Helical" evidence="2">
    <location>
        <begin position="149"/>
        <end position="171"/>
    </location>
</feature>
<evidence type="ECO:0008006" key="5">
    <source>
        <dbReference type="Google" id="ProtNLM"/>
    </source>
</evidence>